<keyword evidence="1" id="KW-0812">Transmembrane</keyword>
<proteinExistence type="predicted"/>
<accession>A0ABD4W3L6</accession>
<keyword evidence="1" id="KW-1133">Transmembrane helix</keyword>
<dbReference type="Proteomes" id="UP001213083">
    <property type="component" value="Unassembled WGS sequence"/>
</dbReference>
<feature type="transmembrane region" description="Helical" evidence="1">
    <location>
        <begin position="108"/>
        <end position="125"/>
    </location>
</feature>
<reference evidence="2 3" key="1">
    <citation type="submission" date="2023-01" db="EMBL/GenBank/DDBJ databases">
        <title>Sequencing of the bacterial strains from artisanal fermented milk Matsoni.</title>
        <authorList>
            <person name="Rozman V."/>
            <person name="Accetto T."/>
            <person name="Bogovic Matijasic B."/>
        </authorList>
    </citation>
    <scope>NUCLEOTIDE SEQUENCE [LARGE SCALE GENOMIC DNA]</scope>
    <source>
        <strain evidence="3">lbl143</strain>
    </source>
</reference>
<evidence type="ECO:0000313" key="2">
    <source>
        <dbReference type="EMBL" id="MDA3783119.1"/>
    </source>
</evidence>
<evidence type="ECO:0000256" key="1">
    <source>
        <dbReference type="SAM" id="Phobius"/>
    </source>
</evidence>
<organism evidence="2 3">
    <name type="scientific">Lactobacillus delbrueckii</name>
    <dbReference type="NCBI Taxonomy" id="1584"/>
    <lineage>
        <taxon>Bacteria</taxon>
        <taxon>Bacillati</taxon>
        <taxon>Bacillota</taxon>
        <taxon>Bacilli</taxon>
        <taxon>Lactobacillales</taxon>
        <taxon>Lactobacillaceae</taxon>
        <taxon>Lactobacillus</taxon>
    </lineage>
</organism>
<dbReference type="AlphaFoldDB" id="A0ABD4W3L6"/>
<feature type="transmembrane region" description="Helical" evidence="1">
    <location>
        <begin position="39"/>
        <end position="59"/>
    </location>
</feature>
<dbReference type="RefSeq" id="WP_206351097.1">
    <property type="nucleotide sequence ID" value="NZ_BNHU01000020.1"/>
</dbReference>
<comment type="caution">
    <text evidence="2">The sequence shown here is derived from an EMBL/GenBank/DDBJ whole genome shotgun (WGS) entry which is preliminary data.</text>
</comment>
<keyword evidence="1" id="KW-0472">Membrane</keyword>
<gene>
    <name evidence="2" type="ORF">PF593_08220</name>
</gene>
<sequence>MCFISKLLTLPQAWRNGLVGDSIPALITELCLLLIQLKLSLLMIAAELIMLINLTYSYFEFNTQTQFILSIFELLILFDARLYTYLFDDEAESFTIKEYWGYFDRSDQIKLAICVSSLFVLFISAKLTGLPPYPTFAELDQLFPF</sequence>
<dbReference type="EMBL" id="JAQIEV010000042">
    <property type="protein sequence ID" value="MDA3783119.1"/>
    <property type="molecule type" value="Genomic_DNA"/>
</dbReference>
<name>A0ABD4W3L6_9LACO</name>
<protein>
    <submittedName>
        <fullName evidence="2">Uncharacterized protein</fullName>
    </submittedName>
</protein>
<evidence type="ECO:0000313" key="3">
    <source>
        <dbReference type="Proteomes" id="UP001213083"/>
    </source>
</evidence>